<dbReference type="SUPFAM" id="SSF54117">
    <property type="entry name" value="Interleukin 8-like chemokines"/>
    <property type="match status" value="1"/>
</dbReference>
<organism evidence="3 4">
    <name type="scientific">Knipowitschia caucasica</name>
    <name type="common">Caucasian dwarf goby</name>
    <name type="synonym">Pomatoschistus caucasicus</name>
    <dbReference type="NCBI Taxonomy" id="637954"/>
    <lineage>
        <taxon>Eukaryota</taxon>
        <taxon>Metazoa</taxon>
        <taxon>Chordata</taxon>
        <taxon>Craniata</taxon>
        <taxon>Vertebrata</taxon>
        <taxon>Euteleostomi</taxon>
        <taxon>Actinopterygii</taxon>
        <taxon>Neopterygii</taxon>
        <taxon>Teleostei</taxon>
        <taxon>Neoteleostei</taxon>
        <taxon>Acanthomorphata</taxon>
        <taxon>Gobiaria</taxon>
        <taxon>Gobiiformes</taxon>
        <taxon>Gobioidei</taxon>
        <taxon>Gobiidae</taxon>
        <taxon>Gobiinae</taxon>
        <taxon>Knipowitschia</taxon>
    </lineage>
</organism>
<evidence type="ECO:0000259" key="2">
    <source>
        <dbReference type="SMART" id="SM00199"/>
    </source>
</evidence>
<dbReference type="GO" id="GO:0008009">
    <property type="term" value="F:chemokine activity"/>
    <property type="evidence" value="ECO:0007669"/>
    <property type="project" value="InterPro"/>
</dbReference>
<dbReference type="SMART" id="SM00199">
    <property type="entry name" value="SCY"/>
    <property type="match status" value="1"/>
</dbReference>
<dbReference type="GO" id="GO:0005615">
    <property type="term" value="C:extracellular space"/>
    <property type="evidence" value="ECO:0007669"/>
    <property type="project" value="UniProtKB-KW"/>
</dbReference>
<dbReference type="InterPro" id="IPR039809">
    <property type="entry name" value="Chemokine_b/g/d"/>
</dbReference>
<dbReference type="AlphaFoldDB" id="A0AAV2JXH2"/>
<dbReference type="PANTHER" id="PTHR12015">
    <property type="entry name" value="SMALL INDUCIBLE CYTOKINE A"/>
    <property type="match status" value="1"/>
</dbReference>
<protein>
    <recommendedName>
        <fullName evidence="2">Chemokine interleukin-8-like domain-containing protein</fullName>
    </recommendedName>
</protein>
<dbReference type="Pfam" id="PF00048">
    <property type="entry name" value="IL8"/>
    <property type="match status" value="1"/>
</dbReference>
<evidence type="ECO:0000313" key="4">
    <source>
        <dbReference type="Proteomes" id="UP001497482"/>
    </source>
</evidence>
<feature type="domain" description="Chemokine interleukin-8-like" evidence="2">
    <location>
        <begin position="9"/>
        <end position="71"/>
    </location>
</feature>
<name>A0AAV2JXH2_KNICA</name>
<evidence type="ECO:0000313" key="3">
    <source>
        <dbReference type="EMBL" id="CAL1580410.1"/>
    </source>
</evidence>
<dbReference type="InterPro" id="IPR001811">
    <property type="entry name" value="Chemokine_IL8-like_dom"/>
</dbReference>
<dbReference type="EMBL" id="OZ035836">
    <property type="protein sequence ID" value="CAL1580410.1"/>
    <property type="molecule type" value="Genomic_DNA"/>
</dbReference>
<dbReference type="InterPro" id="IPR036048">
    <property type="entry name" value="Interleukin_8-like_sf"/>
</dbReference>
<gene>
    <name evidence="3" type="ORF">KC01_LOCUS11255</name>
</gene>
<dbReference type="PANTHER" id="PTHR12015:SF186">
    <property type="entry name" value="C-C MOTIF CHEMOKINE 21-LIKE-RELATED"/>
    <property type="match status" value="1"/>
</dbReference>
<sequence length="87" mass="9909">MCLSVTVSFDDCCLKHVSSLGHKVQRNVVQYTRQNVDGGCNLPAIIFITKRNRLYCANPASNWVKKLMIRVDKKRYGAKFGEKPYKG</sequence>
<keyword evidence="1" id="KW-0202">Cytokine</keyword>
<dbReference type="GO" id="GO:0006955">
    <property type="term" value="P:immune response"/>
    <property type="evidence" value="ECO:0007669"/>
    <property type="project" value="InterPro"/>
</dbReference>
<dbReference type="Proteomes" id="UP001497482">
    <property type="component" value="Chromosome 14"/>
</dbReference>
<accession>A0AAV2JXH2</accession>
<dbReference type="Gene3D" id="2.40.50.40">
    <property type="match status" value="1"/>
</dbReference>
<proteinExistence type="predicted"/>
<evidence type="ECO:0000256" key="1">
    <source>
        <dbReference type="ARBA" id="ARBA00022514"/>
    </source>
</evidence>
<keyword evidence="4" id="KW-1185">Reference proteome</keyword>
<reference evidence="3 4" key="1">
    <citation type="submission" date="2024-04" db="EMBL/GenBank/DDBJ databases">
        <authorList>
            <person name="Waldvogel A.-M."/>
            <person name="Schoenle A."/>
        </authorList>
    </citation>
    <scope>NUCLEOTIDE SEQUENCE [LARGE SCALE GENOMIC DNA]</scope>
</reference>